<dbReference type="HOGENOM" id="CLU_2524559_0_0_6"/>
<dbReference type="AlphaFoldDB" id="Q6D0X1"/>
<gene>
    <name evidence="1" type="ordered locus">ECA3678</name>
</gene>
<dbReference type="Proteomes" id="UP000007966">
    <property type="component" value="Chromosome"/>
</dbReference>
<protein>
    <submittedName>
        <fullName evidence="1">Uncharacterized protein</fullName>
    </submittedName>
</protein>
<proteinExistence type="predicted"/>
<keyword evidence="2" id="KW-1185">Reference proteome</keyword>
<name>Q6D0X1_PECAS</name>
<sequence length="84" mass="9985">MIRKNITFRKLMKISLSQLHVKDDDRKKFYPNVDPFYLAYFTGLKINELQMGLKKGFLRRKWQLLLIKQIVRVIGLQFTAVQAA</sequence>
<reference evidence="1" key="1">
    <citation type="submission" date="2004-02" db="EMBL/GenBank/DDBJ databases">
        <title>The genome sequence of the enterobacterial phytopathogen Erwinia carotovora subsp. atroseptica SCRI1043 and functional genomic identification of novel virulence factors.</title>
        <authorList>
            <person name="Bell K.S."/>
            <person name="Sebaihia M."/>
            <person name="Pritchard L."/>
            <person name="Holden M."/>
            <person name="Hyman L.J."/>
            <person name="Holeva M.C."/>
            <person name="Thomson N.R."/>
            <person name="Bentley S.D."/>
            <person name="Churcher C."/>
            <person name="Mungall K."/>
            <person name="Atkin R."/>
            <person name="Bason N."/>
            <person name="Brooks K."/>
            <person name="Chillingworth T."/>
            <person name="Clark K."/>
            <person name="Doggett J."/>
            <person name="Fraser A."/>
            <person name="Hance Z."/>
            <person name="Hauser H."/>
            <person name="Jagels K."/>
            <person name="Moule S."/>
            <person name="Norbertczak H."/>
            <person name="Ormond D."/>
            <person name="Price C."/>
            <person name="Quail M.A."/>
            <person name="Sanders M."/>
            <person name="Walker D."/>
            <person name="Whitehead S."/>
            <person name="Salmond G.P.C."/>
            <person name="Birch P.R.J."/>
            <person name="Barrell B.G."/>
            <person name="Parkhill J."/>
            <person name="Toth I.K."/>
        </authorList>
    </citation>
    <scope>NUCLEOTIDE SEQUENCE</scope>
    <source>
        <strain evidence="1">SCRI1043</strain>
    </source>
</reference>
<dbReference type="KEGG" id="eca:ECA3678"/>
<organism evidence="1 2">
    <name type="scientific">Pectobacterium atrosepticum (strain SCRI 1043 / ATCC BAA-672)</name>
    <name type="common">Erwinia carotovora subsp. atroseptica</name>
    <dbReference type="NCBI Taxonomy" id="218491"/>
    <lineage>
        <taxon>Bacteria</taxon>
        <taxon>Pseudomonadati</taxon>
        <taxon>Pseudomonadota</taxon>
        <taxon>Gammaproteobacteria</taxon>
        <taxon>Enterobacterales</taxon>
        <taxon>Pectobacteriaceae</taxon>
        <taxon>Pectobacterium</taxon>
    </lineage>
</organism>
<evidence type="ECO:0000313" key="2">
    <source>
        <dbReference type="Proteomes" id="UP000007966"/>
    </source>
</evidence>
<evidence type="ECO:0000313" key="1">
    <source>
        <dbReference type="EMBL" id="CAG76576.1"/>
    </source>
</evidence>
<dbReference type="EMBL" id="BX950851">
    <property type="protein sequence ID" value="CAG76576.1"/>
    <property type="molecule type" value="Genomic_DNA"/>
</dbReference>
<dbReference type="STRING" id="218491.ECA3678"/>
<accession>Q6D0X1</accession>